<reference evidence="7" key="1">
    <citation type="submission" date="2025-08" db="UniProtKB">
        <authorList>
            <consortium name="Ensembl"/>
        </authorList>
    </citation>
    <scope>IDENTIFICATION</scope>
</reference>
<evidence type="ECO:0000313" key="7">
    <source>
        <dbReference type="Ensembl" id="ENSPKIP00000004961.1"/>
    </source>
</evidence>
<evidence type="ECO:0000313" key="8">
    <source>
        <dbReference type="Proteomes" id="UP000261540"/>
    </source>
</evidence>
<dbReference type="Proteomes" id="UP000261540">
    <property type="component" value="Unplaced"/>
</dbReference>
<dbReference type="Ensembl" id="ENSPKIT00000028953.1">
    <property type="protein sequence ID" value="ENSPKIP00000004961.1"/>
    <property type="gene ID" value="ENSPKIG00000021841.1"/>
</dbReference>
<dbReference type="InterPro" id="IPR018097">
    <property type="entry name" value="EGF_Ca-bd_CS"/>
</dbReference>
<evidence type="ECO:0000256" key="5">
    <source>
        <dbReference type="ARBA" id="ARBA00023180"/>
    </source>
</evidence>
<evidence type="ECO:0000256" key="3">
    <source>
        <dbReference type="ARBA" id="ARBA00022737"/>
    </source>
</evidence>
<keyword evidence="2" id="KW-0732">Signal</keyword>
<protein>
    <recommendedName>
        <fullName evidence="6">EGF-like domain-containing protein</fullName>
    </recommendedName>
</protein>
<evidence type="ECO:0000256" key="2">
    <source>
        <dbReference type="ARBA" id="ARBA00022729"/>
    </source>
</evidence>
<keyword evidence="5" id="KW-0325">Glycoprotein</keyword>
<reference evidence="7" key="2">
    <citation type="submission" date="2025-09" db="UniProtKB">
        <authorList>
            <consortium name="Ensembl"/>
        </authorList>
    </citation>
    <scope>IDENTIFICATION</scope>
</reference>
<keyword evidence="4" id="KW-1015">Disulfide bond</keyword>
<keyword evidence="1" id="KW-0245">EGF-like domain</keyword>
<dbReference type="CDD" id="cd00054">
    <property type="entry name" value="EGF_CA"/>
    <property type="match status" value="1"/>
</dbReference>
<keyword evidence="8" id="KW-1185">Reference proteome</keyword>
<feature type="domain" description="EGF-like" evidence="6">
    <location>
        <begin position="40"/>
        <end position="55"/>
    </location>
</feature>
<name>A0A3B3QHT8_9TELE</name>
<evidence type="ECO:0000256" key="1">
    <source>
        <dbReference type="ARBA" id="ARBA00022536"/>
    </source>
</evidence>
<evidence type="ECO:0000259" key="6">
    <source>
        <dbReference type="PROSITE" id="PS01186"/>
    </source>
</evidence>
<evidence type="ECO:0000256" key="4">
    <source>
        <dbReference type="ARBA" id="ARBA00023157"/>
    </source>
</evidence>
<dbReference type="PANTHER" id="PTHR24034">
    <property type="entry name" value="EGF-LIKE DOMAIN-CONTAINING PROTEIN"/>
    <property type="match status" value="1"/>
</dbReference>
<dbReference type="SMART" id="SM00179">
    <property type="entry name" value="EGF_CA"/>
    <property type="match status" value="1"/>
</dbReference>
<dbReference type="PROSITE" id="PS01186">
    <property type="entry name" value="EGF_2"/>
    <property type="match status" value="1"/>
</dbReference>
<accession>A0A3B3QHT8</accession>
<dbReference type="Gene3D" id="2.10.25.10">
    <property type="entry name" value="Laminin"/>
    <property type="match status" value="1"/>
</dbReference>
<dbReference type="STRING" id="1676925.ENSPKIP00000004961"/>
<dbReference type="SMART" id="SM00181">
    <property type="entry name" value="EGF"/>
    <property type="match status" value="1"/>
</dbReference>
<dbReference type="AlphaFoldDB" id="A0A3B3QHT8"/>
<dbReference type="InterPro" id="IPR049883">
    <property type="entry name" value="NOTCH1_EGF-like"/>
</dbReference>
<organism evidence="7 8">
    <name type="scientific">Paramormyrops kingsleyae</name>
    <dbReference type="NCBI Taxonomy" id="1676925"/>
    <lineage>
        <taxon>Eukaryota</taxon>
        <taxon>Metazoa</taxon>
        <taxon>Chordata</taxon>
        <taxon>Craniata</taxon>
        <taxon>Vertebrata</taxon>
        <taxon>Euteleostomi</taxon>
        <taxon>Actinopterygii</taxon>
        <taxon>Neopterygii</taxon>
        <taxon>Teleostei</taxon>
        <taxon>Osteoglossocephala</taxon>
        <taxon>Osteoglossomorpha</taxon>
        <taxon>Osteoglossiformes</taxon>
        <taxon>Mormyridae</taxon>
        <taxon>Paramormyrops</taxon>
    </lineage>
</organism>
<dbReference type="PANTHER" id="PTHR24034:SF89">
    <property type="entry name" value="COMPLEMENT COMPONENT C1Q RECEPTOR"/>
    <property type="match status" value="1"/>
</dbReference>
<dbReference type="SUPFAM" id="SSF57196">
    <property type="entry name" value="EGF/Laminin"/>
    <property type="match status" value="1"/>
</dbReference>
<dbReference type="InterPro" id="IPR000742">
    <property type="entry name" value="EGF"/>
</dbReference>
<proteinExistence type="predicted"/>
<sequence>MEPPFLTAIPPTADIDECAENGGRGLCAMACHNMPGSFRCSCAYGYQLAGDGRSCVAECPAGYRKQLDGATAVGSPETHCVGR</sequence>
<dbReference type="Pfam" id="PF07645">
    <property type="entry name" value="EGF_CA"/>
    <property type="match status" value="1"/>
</dbReference>
<keyword evidence="3" id="KW-0677">Repeat</keyword>
<dbReference type="PROSITE" id="PS01187">
    <property type="entry name" value="EGF_CA"/>
    <property type="match status" value="1"/>
</dbReference>
<dbReference type="InterPro" id="IPR050751">
    <property type="entry name" value="ECM_structural_protein"/>
</dbReference>
<dbReference type="InterPro" id="IPR001881">
    <property type="entry name" value="EGF-like_Ca-bd_dom"/>
</dbReference>
<dbReference type="FunFam" id="2.10.25.10:FF:000017">
    <property type="entry name" value="latent-transforming growth factor beta-binding protein 4 isoform X1"/>
    <property type="match status" value="1"/>
</dbReference>
<dbReference type="GO" id="GO:0005509">
    <property type="term" value="F:calcium ion binding"/>
    <property type="evidence" value="ECO:0007669"/>
    <property type="project" value="InterPro"/>
</dbReference>